<organism evidence="1">
    <name type="scientific">marine sediment metagenome</name>
    <dbReference type="NCBI Taxonomy" id="412755"/>
    <lineage>
        <taxon>unclassified sequences</taxon>
        <taxon>metagenomes</taxon>
        <taxon>ecological metagenomes</taxon>
    </lineage>
</organism>
<dbReference type="AlphaFoldDB" id="X1C503"/>
<sequence length="44" mass="5174">MKDNVNNEFNKAIEEAKAKFSDNPDMREKKMKYGLQESFLPHSI</sequence>
<proteinExistence type="predicted"/>
<reference evidence="1" key="1">
    <citation type="journal article" date="2014" name="Front. Microbiol.">
        <title>High frequency of phylogenetically diverse reductive dehalogenase-homologous genes in deep subseafloor sedimentary metagenomes.</title>
        <authorList>
            <person name="Kawai M."/>
            <person name="Futagami T."/>
            <person name="Toyoda A."/>
            <person name="Takaki Y."/>
            <person name="Nishi S."/>
            <person name="Hori S."/>
            <person name="Arai W."/>
            <person name="Tsubouchi T."/>
            <person name="Morono Y."/>
            <person name="Uchiyama I."/>
            <person name="Ito T."/>
            <person name="Fujiyama A."/>
            <person name="Inagaki F."/>
            <person name="Takami H."/>
        </authorList>
    </citation>
    <scope>NUCLEOTIDE SEQUENCE</scope>
    <source>
        <strain evidence="1">Expedition CK06-06</strain>
    </source>
</reference>
<accession>X1C503</accession>
<protein>
    <submittedName>
        <fullName evidence="1">Uncharacterized protein</fullName>
    </submittedName>
</protein>
<comment type="caution">
    <text evidence="1">The sequence shown here is derived from an EMBL/GenBank/DDBJ whole genome shotgun (WGS) entry which is preliminary data.</text>
</comment>
<dbReference type="EMBL" id="BART01022997">
    <property type="protein sequence ID" value="GAH03171.1"/>
    <property type="molecule type" value="Genomic_DNA"/>
</dbReference>
<gene>
    <name evidence="1" type="ORF">S01H4_41967</name>
</gene>
<evidence type="ECO:0000313" key="1">
    <source>
        <dbReference type="EMBL" id="GAH03171.1"/>
    </source>
</evidence>
<name>X1C503_9ZZZZ</name>